<dbReference type="Proteomes" id="UP000524246">
    <property type="component" value="Unassembled WGS sequence"/>
</dbReference>
<keyword evidence="1" id="KW-1133">Transmembrane helix</keyword>
<keyword evidence="1" id="KW-0472">Membrane</keyword>
<feature type="non-terminal residue" evidence="2">
    <location>
        <position position="299"/>
    </location>
</feature>
<feature type="transmembrane region" description="Helical" evidence="1">
    <location>
        <begin position="245"/>
        <end position="264"/>
    </location>
</feature>
<sequence>MKRRLGPENDADTNESALDLGLSYLIKDDKAKTADSTGIDKGEDSVGTSEDKFSLLAEKEDWEALSEISAKKIQGASSLDDAEAKLWWIKSQLHLKRVPVSILAAPLDSISRELEGEHLNVTDLAQRARIRELVKDLLQVFSEQLLKCGDEITSKAFGERLEKIFGVQVASLSSDKEVQQAIEPDISGDSFNGRIERRKRPVQSETERLRADLGIEASFPESVMESDPWHSDKIKKEDRSFWRTYFLFGLIIVVGLGLIFWFNFQGIEKKRLAAAALIAHPEFKASSRDMLLLGPKSEQ</sequence>
<name>A0A7X9FTD2_9DELT</name>
<dbReference type="AlphaFoldDB" id="A0A7X9FTD2"/>
<reference evidence="2 3" key="1">
    <citation type="journal article" date="2020" name="Biotechnol. Biofuels">
        <title>New insights from the biogas microbiome by comprehensive genome-resolved metagenomics of nearly 1600 species originating from multiple anaerobic digesters.</title>
        <authorList>
            <person name="Campanaro S."/>
            <person name="Treu L."/>
            <person name="Rodriguez-R L.M."/>
            <person name="Kovalovszki A."/>
            <person name="Ziels R.M."/>
            <person name="Maus I."/>
            <person name="Zhu X."/>
            <person name="Kougias P.G."/>
            <person name="Basile A."/>
            <person name="Luo G."/>
            <person name="Schluter A."/>
            <person name="Konstantinidis K.T."/>
            <person name="Angelidaki I."/>
        </authorList>
    </citation>
    <scope>NUCLEOTIDE SEQUENCE [LARGE SCALE GENOMIC DNA]</scope>
    <source>
        <strain evidence="2">AS27yjCOA_65</strain>
    </source>
</reference>
<dbReference type="EMBL" id="JAAZON010000570">
    <property type="protein sequence ID" value="NMC63977.1"/>
    <property type="molecule type" value="Genomic_DNA"/>
</dbReference>
<proteinExistence type="predicted"/>
<evidence type="ECO:0000313" key="2">
    <source>
        <dbReference type="EMBL" id="NMC63977.1"/>
    </source>
</evidence>
<protein>
    <submittedName>
        <fullName evidence="2">Uncharacterized protein</fullName>
    </submittedName>
</protein>
<gene>
    <name evidence="2" type="ORF">GYA55_12510</name>
</gene>
<evidence type="ECO:0000256" key="1">
    <source>
        <dbReference type="SAM" id="Phobius"/>
    </source>
</evidence>
<accession>A0A7X9FTD2</accession>
<organism evidence="2 3">
    <name type="scientific">SAR324 cluster bacterium</name>
    <dbReference type="NCBI Taxonomy" id="2024889"/>
    <lineage>
        <taxon>Bacteria</taxon>
        <taxon>Deltaproteobacteria</taxon>
        <taxon>SAR324 cluster</taxon>
    </lineage>
</organism>
<comment type="caution">
    <text evidence="2">The sequence shown here is derived from an EMBL/GenBank/DDBJ whole genome shotgun (WGS) entry which is preliminary data.</text>
</comment>
<evidence type="ECO:0000313" key="3">
    <source>
        <dbReference type="Proteomes" id="UP000524246"/>
    </source>
</evidence>
<keyword evidence="1" id="KW-0812">Transmembrane</keyword>